<feature type="transmembrane region" description="Helical" evidence="1">
    <location>
        <begin position="125"/>
        <end position="143"/>
    </location>
</feature>
<keyword evidence="3" id="KW-1185">Reference proteome</keyword>
<feature type="transmembrane region" description="Helical" evidence="1">
    <location>
        <begin position="60"/>
        <end position="76"/>
    </location>
</feature>
<organism evidence="2 3">
    <name type="scientific">Dickeya aquatica</name>
    <dbReference type="NCBI Taxonomy" id="1401087"/>
    <lineage>
        <taxon>Bacteria</taxon>
        <taxon>Pseudomonadati</taxon>
        <taxon>Pseudomonadota</taxon>
        <taxon>Gammaproteobacteria</taxon>
        <taxon>Enterobacterales</taxon>
        <taxon>Pectobacteriaceae</taxon>
        <taxon>Dickeya</taxon>
    </lineage>
</organism>
<evidence type="ECO:0000256" key="1">
    <source>
        <dbReference type="SAM" id="Phobius"/>
    </source>
</evidence>
<accession>A0A375A6Y6</accession>
<feature type="transmembrane region" description="Helical" evidence="1">
    <location>
        <begin position="253"/>
        <end position="271"/>
    </location>
</feature>
<feature type="transmembrane region" description="Helical" evidence="1">
    <location>
        <begin position="150"/>
        <end position="168"/>
    </location>
</feature>
<dbReference type="KEGG" id="daq:DAQ1742_00762"/>
<feature type="transmembrane region" description="Helical" evidence="1">
    <location>
        <begin position="228"/>
        <end position="246"/>
    </location>
</feature>
<feature type="transmembrane region" description="Helical" evidence="1">
    <location>
        <begin position="480"/>
        <end position="499"/>
    </location>
</feature>
<keyword evidence="1" id="KW-0472">Membrane</keyword>
<feature type="transmembrane region" description="Helical" evidence="1">
    <location>
        <begin position="204"/>
        <end position="222"/>
    </location>
</feature>
<reference evidence="2 3" key="1">
    <citation type="submission" date="2016-09" db="EMBL/GenBank/DDBJ databases">
        <authorList>
            <person name="Reverchon S."/>
            <person name="Nasser W."/>
            <person name="Leonard S."/>
            <person name="Brochier C."/>
            <person name="Duprey A."/>
        </authorList>
    </citation>
    <scope>NUCLEOTIDE SEQUENCE [LARGE SCALE GENOMIC DNA]</scope>
    <source>
        <strain evidence="2 3">174/2</strain>
    </source>
</reference>
<name>A0A375A6Y6_9GAMM</name>
<evidence type="ECO:0000313" key="3">
    <source>
        <dbReference type="Proteomes" id="UP000294820"/>
    </source>
</evidence>
<feature type="transmembrane region" description="Helical" evidence="1">
    <location>
        <begin position="539"/>
        <end position="558"/>
    </location>
</feature>
<protein>
    <submittedName>
        <fullName evidence="2">Probably membrane protein</fullName>
    </submittedName>
</protein>
<evidence type="ECO:0000313" key="2">
    <source>
        <dbReference type="EMBL" id="SLM61834.1"/>
    </source>
</evidence>
<dbReference type="AlphaFoldDB" id="A0A375A6Y6"/>
<feature type="transmembrane region" description="Helical" evidence="1">
    <location>
        <begin position="180"/>
        <end position="197"/>
    </location>
</feature>
<dbReference type="EMBL" id="LT615367">
    <property type="protein sequence ID" value="SLM61834.1"/>
    <property type="molecule type" value="Genomic_DNA"/>
</dbReference>
<feature type="transmembrane region" description="Helical" evidence="1">
    <location>
        <begin position="511"/>
        <end position="533"/>
    </location>
</feature>
<keyword evidence="1" id="KW-0812">Transmembrane</keyword>
<sequence length="578" mass="65987">MGRVEWFPDYYELVFKCLDYSIALRVYEFLSIRRFIKLFRLKNGYVMKNLYGGILLSKDRFIWLAVLIIFSFRFIISSTTEIVGGQYDTDALAYLVNAGYWGHSQDPIRPPFFPLLGWLVMKSGIPFRLFLEVAFIASTTWLASLLRKEFGRLLAIAVSVVVILNPYTIRSFTEAQREPVLLILYIVGFSIVLNILQHIKQGKVPYLLGAAFSFNLAFIILTREGEEVFSVVLIASLALSILFFYRKVQKKKLIYLLVIALLPIFILLKIVSSLNYSFFGVDGYRGLFSYEVKLLNQLNRIKSDDALRYAPITTNTFRLALEKSPAFAEFASDITRRDGYYELLREHSSSFVGKREIDPTRTIWAINNALDSKYAQDGHIKALKLSAATQELDKLLNEGALPSYTLAVPYPFDPNLNHWIGDIISSSFYLLKDTVFLTGDFSGLGARSDFDPENFNNAYNRRPSIVPKQFDGRMHKIREFIVSHYENILILVCFLVLLLPSRKMSITGLVWMGIISACLLARTLVTSILFTSVAPVSRYMVFSAPLFSIWFVIFLFFLKSKFLSFKKVAENTSPGDNA</sequence>
<proteinExistence type="predicted"/>
<gene>
    <name evidence="2" type="ORF">DAQ1742_00762</name>
</gene>
<keyword evidence="1" id="KW-1133">Transmembrane helix</keyword>
<dbReference type="Proteomes" id="UP000294820">
    <property type="component" value="Chromosome 1"/>
</dbReference>